<feature type="compositionally biased region" description="Low complexity" evidence="1">
    <location>
        <begin position="327"/>
        <end position="357"/>
    </location>
</feature>
<evidence type="ECO:0000313" key="4">
    <source>
        <dbReference type="Proteomes" id="UP000433071"/>
    </source>
</evidence>
<name>A0A6I3MBV4_9MICO</name>
<dbReference type="RefSeq" id="WP_155052531.1">
    <property type="nucleotide sequence ID" value="NZ_JBHMAT010000001.1"/>
</dbReference>
<feature type="domain" description="NAD-dependent epimerase/dehydratase" evidence="2">
    <location>
        <begin position="3"/>
        <end position="232"/>
    </location>
</feature>
<dbReference type="InterPro" id="IPR036291">
    <property type="entry name" value="NAD(P)-bd_dom_sf"/>
</dbReference>
<dbReference type="InterPro" id="IPR050177">
    <property type="entry name" value="Lipid_A_modif_metabolic_enz"/>
</dbReference>
<dbReference type="PANTHER" id="PTHR43245:SF55">
    <property type="entry name" value="NAD(P)-BINDING DOMAIN-CONTAINING PROTEIN"/>
    <property type="match status" value="1"/>
</dbReference>
<dbReference type="EMBL" id="WMLB01000033">
    <property type="protein sequence ID" value="MTH69477.1"/>
    <property type="molecule type" value="Genomic_DNA"/>
</dbReference>
<evidence type="ECO:0000256" key="1">
    <source>
        <dbReference type="SAM" id="MobiDB-lite"/>
    </source>
</evidence>
<dbReference type="AlphaFoldDB" id="A0A6I3MBV4"/>
<dbReference type="OrthoDB" id="9795501at2"/>
<dbReference type="PANTHER" id="PTHR43245">
    <property type="entry name" value="BIFUNCTIONAL POLYMYXIN RESISTANCE PROTEIN ARNA"/>
    <property type="match status" value="1"/>
</dbReference>
<feature type="compositionally biased region" description="Low complexity" evidence="1">
    <location>
        <begin position="386"/>
        <end position="407"/>
    </location>
</feature>
<accession>A0A6I3MBV4</accession>
<dbReference type="Gene3D" id="3.40.50.720">
    <property type="entry name" value="NAD(P)-binding Rossmann-like Domain"/>
    <property type="match status" value="1"/>
</dbReference>
<organism evidence="3 4">
    <name type="scientific">Agromyces bracchium</name>
    <dbReference type="NCBI Taxonomy" id="88376"/>
    <lineage>
        <taxon>Bacteria</taxon>
        <taxon>Bacillati</taxon>
        <taxon>Actinomycetota</taxon>
        <taxon>Actinomycetes</taxon>
        <taxon>Micrococcales</taxon>
        <taxon>Microbacteriaceae</taxon>
        <taxon>Agromyces</taxon>
    </lineage>
</organism>
<keyword evidence="4" id="KW-1185">Reference proteome</keyword>
<feature type="compositionally biased region" description="Basic and acidic residues" evidence="1">
    <location>
        <begin position="370"/>
        <end position="379"/>
    </location>
</feature>
<evidence type="ECO:0000313" key="3">
    <source>
        <dbReference type="EMBL" id="MTH69477.1"/>
    </source>
</evidence>
<feature type="region of interest" description="Disordered" evidence="1">
    <location>
        <begin position="295"/>
        <end position="407"/>
    </location>
</feature>
<protein>
    <submittedName>
        <fullName evidence="3">NAD-dependent epimerase/dehydratase family protein</fullName>
    </submittedName>
</protein>
<comment type="caution">
    <text evidence="3">The sequence shown here is derived from an EMBL/GenBank/DDBJ whole genome shotgun (WGS) entry which is preliminary data.</text>
</comment>
<dbReference type="Proteomes" id="UP000433071">
    <property type="component" value="Unassembled WGS sequence"/>
</dbReference>
<dbReference type="SUPFAM" id="SSF51735">
    <property type="entry name" value="NAD(P)-binding Rossmann-fold domains"/>
    <property type="match status" value="1"/>
</dbReference>
<proteinExistence type="predicted"/>
<sequence length="407" mass="40764">MRVAVTGSSGRLGRSLATGLAALGHEVVGLDRAPAGLVGVDERTVDLAAPGAAVAALADLRPDALVHLAGIAVPFSAPERDILLTNTALAHDVLAAAASAGVGRVLAASSPTPVGYSSPAWRAAAVPIDETHPLAPANAYALSKVVIEETVRMFARTAPGAFGFFRPCYVISPEEWAGAPTQQGHTVAERLADPALAAVSLFNYVDARDVAGFVDAWLAAPADAIDGEGFFVGAADALAERPVAELWREFAPALGPAADDLGGTAPVFSIAKARDRLGWSPTRDWRSELAAAAAASAPAAPATPTGARLDDGCAASSPRTRRESAHSAAGTAAAASEPTAATASAGTAVAPAVPTGARIGDECAPSGPRTRRESAHSADGEPAPTGPADTSTITATTTATNTGTRTA</sequence>
<dbReference type="Pfam" id="PF01370">
    <property type="entry name" value="Epimerase"/>
    <property type="match status" value="1"/>
</dbReference>
<gene>
    <name evidence="3" type="ORF">GJ743_13985</name>
</gene>
<reference evidence="3 4" key="1">
    <citation type="submission" date="2019-11" db="EMBL/GenBank/DDBJ databases">
        <title>Agromyces kandeliae sp. nov., isolated from mangrove soil.</title>
        <authorList>
            <person name="Wang R."/>
        </authorList>
    </citation>
    <scope>NUCLEOTIDE SEQUENCE [LARGE SCALE GENOMIC DNA]</scope>
    <source>
        <strain evidence="3 4">JCM 11433</strain>
    </source>
</reference>
<evidence type="ECO:0000259" key="2">
    <source>
        <dbReference type="Pfam" id="PF01370"/>
    </source>
</evidence>
<feature type="compositionally biased region" description="Low complexity" evidence="1">
    <location>
        <begin position="295"/>
        <end position="307"/>
    </location>
</feature>
<dbReference type="InterPro" id="IPR001509">
    <property type="entry name" value="Epimerase_deHydtase"/>
</dbReference>
<dbReference type="CDD" id="cd08946">
    <property type="entry name" value="SDR_e"/>
    <property type="match status" value="1"/>
</dbReference>